<dbReference type="Proteomes" id="UP000295832">
    <property type="component" value="Unassembled WGS sequence"/>
</dbReference>
<organism evidence="2 3">
    <name type="scientific">Orenia marismortui</name>
    <dbReference type="NCBI Taxonomy" id="46469"/>
    <lineage>
        <taxon>Bacteria</taxon>
        <taxon>Bacillati</taxon>
        <taxon>Bacillota</taxon>
        <taxon>Clostridia</taxon>
        <taxon>Halanaerobiales</taxon>
        <taxon>Halobacteroidaceae</taxon>
        <taxon>Orenia</taxon>
    </lineage>
</organism>
<dbReference type="STRING" id="926561.GCA_000379025_02824"/>
<gene>
    <name evidence="2" type="ORF">C7959_13113</name>
</gene>
<comment type="caution">
    <text evidence="2">The sequence shown here is derived from an EMBL/GenBank/DDBJ whole genome shotgun (WGS) entry which is preliminary data.</text>
</comment>
<accession>A0A4R8H1I3</accession>
<dbReference type="InterPro" id="IPR023210">
    <property type="entry name" value="NADP_OxRdtase_dom"/>
</dbReference>
<dbReference type="InterPro" id="IPR036812">
    <property type="entry name" value="NAD(P)_OxRdtase_dom_sf"/>
</dbReference>
<evidence type="ECO:0000313" key="2">
    <source>
        <dbReference type="EMBL" id="TDX48248.1"/>
    </source>
</evidence>
<keyword evidence="3" id="KW-1185">Reference proteome</keyword>
<dbReference type="RefSeq" id="WP_134118293.1">
    <property type="nucleotide sequence ID" value="NZ_SOEG01000031.1"/>
</dbReference>
<feature type="domain" description="NADP-dependent oxidoreductase" evidence="1">
    <location>
        <begin position="16"/>
        <end position="281"/>
    </location>
</feature>
<dbReference type="Gene3D" id="3.20.20.100">
    <property type="entry name" value="NADP-dependent oxidoreductase domain"/>
    <property type="match status" value="1"/>
</dbReference>
<dbReference type="PANTHER" id="PTHR43312">
    <property type="entry name" value="D-THREO-ALDOSE 1-DEHYDROGENASE"/>
    <property type="match status" value="1"/>
</dbReference>
<reference evidence="2 3" key="1">
    <citation type="submission" date="2019-03" db="EMBL/GenBank/DDBJ databases">
        <title>Subsurface microbial communities from deep shales in Ohio and West Virginia, USA.</title>
        <authorList>
            <person name="Wrighton K."/>
        </authorList>
    </citation>
    <scope>NUCLEOTIDE SEQUENCE [LARGE SCALE GENOMIC DNA]</scope>
    <source>
        <strain evidence="2 3">MSL 6dP</strain>
    </source>
</reference>
<dbReference type="PANTHER" id="PTHR43312:SF1">
    <property type="entry name" value="NADP-DEPENDENT OXIDOREDUCTASE DOMAIN-CONTAINING PROTEIN"/>
    <property type="match status" value="1"/>
</dbReference>
<evidence type="ECO:0000259" key="1">
    <source>
        <dbReference type="Pfam" id="PF00248"/>
    </source>
</evidence>
<dbReference type="CDD" id="cd19095">
    <property type="entry name" value="AKR_PA4992-like"/>
    <property type="match status" value="1"/>
</dbReference>
<dbReference type="InterPro" id="IPR053135">
    <property type="entry name" value="AKR2_Oxidoreductase"/>
</dbReference>
<name>A0A4R8H1I3_9FIRM</name>
<dbReference type="Pfam" id="PF00248">
    <property type="entry name" value="Aldo_ket_red"/>
    <property type="match status" value="1"/>
</dbReference>
<proteinExistence type="predicted"/>
<evidence type="ECO:0000313" key="3">
    <source>
        <dbReference type="Proteomes" id="UP000295832"/>
    </source>
</evidence>
<sequence>MLKRKFGSTEIETSILGFGAGHIGSPEQSEKDVERILNTVVDEGITLIDTARGYNLSEERIGKYLSYRRRDYILSTKVGYGIEGYEDWTYDCVIEGINEALRRLNTDYIDIVHLHSCSLDILKRGDVIEALHKAKKDGKIRVAAYSGENKALEYAAKSNLFDSLQCSINICDQRVIDNQLKIAKENNIGVIAKRPIANAPWRFSKRPEGHYCEPYWGRLNKMKLNTEGFSLHQLALRFTAYLEGVHSCIVGTSNIKHLKENIEIINQGVLPTELVKEVREKFRANDDNWIGQV</sequence>
<protein>
    <submittedName>
        <fullName evidence="2">Aryl-alcohol dehydrogenase-like predicted oxidoreductase</fullName>
    </submittedName>
</protein>
<dbReference type="AlphaFoldDB" id="A0A4R8H1I3"/>
<dbReference type="EMBL" id="SOEG01000031">
    <property type="protein sequence ID" value="TDX48248.1"/>
    <property type="molecule type" value="Genomic_DNA"/>
</dbReference>
<dbReference type="SUPFAM" id="SSF51430">
    <property type="entry name" value="NAD(P)-linked oxidoreductase"/>
    <property type="match status" value="1"/>
</dbReference>